<evidence type="ECO:0000256" key="3">
    <source>
        <dbReference type="ARBA" id="ARBA00022598"/>
    </source>
</evidence>
<evidence type="ECO:0000313" key="10">
    <source>
        <dbReference type="EMBL" id="OGI46489.1"/>
    </source>
</evidence>
<dbReference type="InterPro" id="IPR015262">
    <property type="entry name" value="tRNA_Ile_lys_synt_subst-bd"/>
</dbReference>
<dbReference type="Gene3D" id="1.20.59.20">
    <property type="match status" value="1"/>
</dbReference>
<dbReference type="SUPFAM" id="SSF56037">
    <property type="entry name" value="PheT/TilS domain"/>
    <property type="match status" value="1"/>
</dbReference>
<evidence type="ECO:0000256" key="8">
    <source>
        <dbReference type="HAMAP-Rule" id="MF_01161"/>
    </source>
</evidence>
<keyword evidence="2 8" id="KW-0963">Cytoplasm</keyword>
<dbReference type="GO" id="GO:0005737">
    <property type="term" value="C:cytoplasm"/>
    <property type="evidence" value="ECO:0007669"/>
    <property type="project" value="UniProtKB-SubCell"/>
</dbReference>
<dbReference type="GO" id="GO:0005524">
    <property type="term" value="F:ATP binding"/>
    <property type="evidence" value="ECO:0007669"/>
    <property type="project" value="UniProtKB-UniRule"/>
</dbReference>
<dbReference type="PANTHER" id="PTHR43033:SF1">
    <property type="entry name" value="TRNA(ILE)-LYSIDINE SYNTHASE-RELATED"/>
    <property type="match status" value="1"/>
</dbReference>
<keyword evidence="5 8" id="KW-0547">Nucleotide-binding</keyword>
<feature type="binding site" evidence="8">
    <location>
        <begin position="19"/>
        <end position="24"/>
    </location>
    <ligand>
        <name>ATP</name>
        <dbReference type="ChEBI" id="CHEBI:30616"/>
    </ligand>
</feature>
<comment type="caution">
    <text evidence="10">The sequence shown here is derived from an EMBL/GenBank/DDBJ whole genome shotgun (WGS) entry which is preliminary data.</text>
</comment>
<dbReference type="STRING" id="1817760.A2151_05830"/>
<evidence type="ECO:0000256" key="7">
    <source>
        <dbReference type="ARBA" id="ARBA00048539"/>
    </source>
</evidence>
<dbReference type="InterPro" id="IPR014729">
    <property type="entry name" value="Rossmann-like_a/b/a_fold"/>
</dbReference>
<name>A0A1F6TN47_9PROT</name>
<protein>
    <recommendedName>
        <fullName evidence="8">tRNA(Ile)-lysidine synthase</fullName>
        <ecNumber evidence="8">6.3.4.19</ecNumber>
    </recommendedName>
    <alternativeName>
        <fullName evidence="8">tRNA(Ile)-2-lysyl-cytidine synthase</fullName>
    </alternativeName>
    <alternativeName>
        <fullName evidence="8">tRNA(Ile)-lysidine synthetase</fullName>
    </alternativeName>
</protein>
<reference evidence="10 11" key="1">
    <citation type="journal article" date="2016" name="Nat. Commun.">
        <title>Thousands of microbial genomes shed light on interconnected biogeochemical processes in an aquifer system.</title>
        <authorList>
            <person name="Anantharaman K."/>
            <person name="Brown C.T."/>
            <person name="Hug L.A."/>
            <person name="Sharon I."/>
            <person name="Castelle C.J."/>
            <person name="Probst A.J."/>
            <person name="Thomas B.C."/>
            <person name="Singh A."/>
            <person name="Wilkins M.J."/>
            <person name="Karaoz U."/>
            <person name="Brodie E.L."/>
            <person name="Williams K.H."/>
            <person name="Hubbard S.S."/>
            <person name="Banfield J.F."/>
        </authorList>
    </citation>
    <scope>NUCLEOTIDE SEQUENCE [LARGE SCALE GENOMIC DNA]</scope>
</reference>
<organism evidence="10 11">
    <name type="scientific">Candidatus Muproteobacteria bacterium RBG_16_65_34</name>
    <dbReference type="NCBI Taxonomy" id="1817760"/>
    <lineage>
        <taxon>Bacteria</taxon>
        <taxon>Pseudomonadati</taxon>
        <taxon>Pseudomonadota</taxon>
        <taxon>Candidatus Muproteobacteria</taxon>
    </lineage>
</organism>
<dbReference type="CDD" id="cd01992">
    <property type="entry name" value="TilS_N"/>
    <property type="match status" value="1"/>
</dbReference>
<dbReference type="SUPFAM" id="SSF52402">
    <property type="entry name" value="Adenine nucleotide alpha hydrolases-like"/>
    <property type="match status" value="1"/>
</dbReference>
<evidence type="ECO:0000256" key="5">
    <source>
        <dbReference type="ARBA" id="ARBA00022741"/>
    </source>
</evidence>
<dbReference type="EMBL" id="MFSU01000081">
    <property type="protein sequence ID" value="OGI46489.1"/>
    <property type="molecule type" value="Genomic_DNA"/>
</dbReference>
<evidence type="ECO:0000259" key="9">
    <source>
        <dbReference type="SMART" id="SM00977"/>
    </source>
</evidence>
<keyword evidence="6 8" id="KW-0067">ATP-binding</keyword>
<dbReference type="Pfam" id="PF09179">
    <property type="entry name" value="TilS"/>
    <property type="match status" value="1"/>
</dbReference>
<keyword evidence="4 8" id="KW-0819">tRNA processing</keyword>
<evidence type="ECO:0000256" key="1">
    <source>
        <dbReference type="ARBA" id="ARBA00004496"/>
    </source>
</evidence>
<keyword evidence="3 8" id="KW-0436">Ligase</keyword>
<dbReference type="Pfam" id="PF11734">
    <property type="entry name" value="TilS_C"/>
    <property type="match status" value="1"/>
</dbReference>
<dbReference type="InterPro" id="IPR012795">
    <property type="entry name" value="tRNA_Ile_lys_synt_N"/>
</dbReference>
<dbReference type="GO" id="GO:0032267">
    <property type="term" value="F:tRNA(Ile)-lysidine synthase activity"/>
    <property type="evidence" value="ECO:0007669"/>
    <property type="project" value="UniProtKB-EC"/>
</dbReference>
<sequence length="454" mass="50162">MLARALGIATDARLVVAYSGGLDSHVLLHGLCALRAARGWRVEAVHIDHGLQPASGDWAGHCRRVCETLAVACAIERIEVRGVREEGLESAARRARYAALARHIGPGDVLLTAHHQDDQAETVLLQLLRGAGLAGLAAMPPIAAFAAGRHARPLLGFTRSALATYARQERLSWIEDTSNRDTRLARNFLRHRLLPLIAERWPTAPRQLARTARHAAEAAALLEELAAADLADCGTNAGEALAIDRLMRYSPARQRNLIRHWLRTRGFRPPTAMHLERILAHAHRPPRTRHAAVGWPGVQVRRYRDALFVLPAAPAPDRRLELPWDPPQPLEIAGTGWRLHAVATTGAGLSQERLRRARVVVGLRRGGERCRLPGRAHRHTLKKLLQDAGVPPWERERLPLIYADDELAAVGDRWICEPFCARADEPGWVPVLERAADSAVEIPQAGRKVKKTPR</sequence>
<dbReference type="InterPro" id="IPR012094">
    <property type="entry name" value="tRNA_Ile_lys_synt"/>
</dbReference>
<dbReference type="GO" id="GO:0006400">
    <property type="term" value="P:tRNA modification"/>
    <property type="evidence" value="ECO:0007669"/>
    <property type="project" value="UniProtKB-UniRule"/>
</dbReference>
<gene>
    <name evidence="8" type="primary">tilS</name>
    <name evidence="10" type="ORF">A2151_05830</name>
</gene>
<evidence type="ECO:0000256" key="4">
    <source>
        <dbReference type="ARBA" id="ARBA00022694"/>
    </source>
</evidence>
<proteinExistence type="inferred from homology"/>
<dbReference type="SUPFAM" id="SSF82829">
    <property type="entry name" value="MesJ substrate recognition domain-like"/>
    <property type="match status" value="1"/>
</dbReference>
<accession>A0A1F6TN47</accession>
<dbReference type="HAMAP" id="MF_01161">
    <property type="entry name" value="tRNA_Ile_lys_synt"/>
    <property type="match status" value="1"/>
</dbReference>
<dbReference type="Gene3D" id="3.40.50.620">
    <property type="entry name" value="HUPs"/>
    <property type="match status" value="1"/>
</dbReference>
<dbReference type="NCBIfam" id="TIGR02432">
    <property type="entry name" value="lysidine_TilS_N"/>
    <property type="match status" value="1"/>
</dbReference>
<evidence type="ECO:0000256" key="6">
    <source>
        <dbReference type="ARBA" id="ARBA00022840"/>
    </source>
</evidence>
<dbReference type="InterPro" id="IPR011063">
    <property type="entry name" value="TilS/TtcA_N"/>
</dbReference>
<dbReference type="AlphaFoldDB" id="A0A1F6TN47"/>
<dbReference type="InterPro" id="IPR012796">
    <property type="entry name" value="Lysidine-tRNA-synth_C"/>
</dbReference>
<comment type="domain">
    <text evidence="8">The N-terminal region contains the highly conserved SGGXDS motif, predicted to be a P-loop motif involved in ATP binding.</text>
</comment>
<dbReference type="EC" id="6.3.4.19" evidence="8"/>
<dbReference type="PANTHER" id="PTHR43033">
    <property type="entry name" value="TRNA(ILE)-LYSIDINE SYNTHASE-RELATED"/>
    <property type="match status" value="1"/>
</dbReference>
<comment type="subcellular location">
    <subcellularLocation>
        <location evidence="1 8">Cytoplasm</location>
    </subcellularLocation>
</comment>
<dbReference type="Pfam" id="PF01171">
    <property type="entry name" value="ATP_bind_3"/>
    <property type="match status" value="1"/>
</dbReference>
<comment type="similarity">
    <text evidence="8">Belongs to the tRNA(Ile)-lysidine synthase family.</text>
</comment>
<dbReference type="SMART" id="SM00977">
    <property type="entry name" value="TilS_C"/>
    <property type="match status" value="1"/>
</dbReference>
<dbReference type="Proteomes" id="UP000178885">
    <property type="component" value="Unassembled WGS sequence"/>
</dbReference>
<feature type="domain" description="Lysidine-tRNA(Ile) synthetase C-terminal" evidence="9">
    <location>
        <begin position="359"/>
        <end position="431"/>
    </location>
</feature>
<comment type="catalytic activity">
    <reaction evidence="7 8">
        <text>cytidine(34) in tRNA(Ile2) + L-lysine + ATP = lysidine(34) in tRNA(Ile2) + AMP + diphosphate + H(+)</text>
        <dbReference type="Rhea" id="RHEA:43744"/>
        <dbReference type="Rhea" id="RHEA-COMP:10625"/>
        <dbReference type="Rhea" id="RHEA-COMP:10670"/>
        <dbReference type="ChEBI" id="CHEBI:15378"/>
        <dbReference type="ChEBI" id="CHEBI:30616"/>
        <dbReference type="ChEBI" id="CHEBI:32551"/>
        <dbReference type="ChEBI" id="CHEBI:33019"/>
        <dbReference type="ChEBI" id="CHEBI:82748"/>
        <dbReference type="ChEBI" id="CHEBI:83665"/>
        <dbReference type="ChEBI" id="CHEBI:456215"/>
        <dbReference type="EC" id="6.3.4.19"/>
    </reaction>
</comment>
<evidence type="ECO:0000256" key="2">
    <source>
        <dbReference type="ARBA" id="ARBA00022490"/>
    </source>
</evidence>
<evidence type="ECO:0000313" key="11">
    <source>
        <dbReference type="Proteomes" id="UP000178885"/>
    </source>
</evidence>
<dbReference type="NCBIfam" id="TIGR02433">
    <property type="entry name" value="lysidine_TilS_C"/>
    <property type="match status" value="1"/>
</dbReference>
<comment type="function">
    <text evidence="8">Ligates lysine onto the cytidine present at position 34 of the AUA codon-specific tRNA(Ile) that contains the anticodon CAU, in an ATP-dependent manner. Cytidine is converted to lysidine, thus changing the amino acid specificity of the tRNA from methionine to isoleucine.</text>
</comment>